<reference evidence="2 3" key="1">
    <citation type="submission" date="2018-09" db="EMBL/GenBank/DDBJ databases">
        <authorList>
            <person name="Zhu H."/>
        </authorList>
    </citation>
    <scope>NUCLEOTIDE SEQUENCE [LARGE SCALE GENOMIC DNA]</scope>
    <source>
        <strain evidence="2 3">K2R10-39</strain>
    </source>
</reference>
<keyword evidence="3" id="KW-1185">Reference proteome</keyword>
<dbReference type="RefSeq" id="WP_119735982.1">
    <property type="nucleotide sequence ID" value="NZ_QYUN01000002.1"/>
</dbReference>
<organism evidence="2 3">
    <name type="scientific">Noviherbaspirillum cavernae</name>
    <dbReference type="NCBI Taxonomy" id="2320862"/>
    <lineage>
        <taxon>Bacteria</taxon>
        <taxon>Pseudomonadati</taxon>
        <taxon>Pseudomonadota</taxon>
        <taxon>Betaproteobacteria</taxon>
        <taxon>Burkholderiales</taxon>
        <taxon>Oxalobacteraceae</taxon>
        <taxon>Noviherbaspirillum</taxon>
    </lineage>
</organism>
<evidence type="ECO:0000313" key="3">
    <source>
        <dbReference type="Proteomes" id="UP000285190"/>
    </source>
</evidence>
<dbReference type="EMBL" id="QYUN01000002">
    <property type="protein sequence ID" value="RJG04814.1"/>
    <property type="molecule type" value="Genomic_DNA"/>
</dbReference>
<proteinExistence type="predicted"/>
<evidence type="ECO:0000256" key="1">
    <source>
        <dbReference type="SAM" id="MobiDB-lite"/>
    </source>
</evidence>
<dbReference type="Pfam" id="PF08895">
    <property type="entry name" value="DUF1840"/>
    <property type="match status" value="1"/>
</dbReference>
<feature type="region of interest" description="Disordered" evidence="1">
    <location>
        <begin position="52"/>
        <end position="87"/>
    </location>
</feature>
<sequence length="114" mass="12873">MLVTFKSKAAADVLMYEEHAKRILDLLHKDVSKGILTAAELPDAIARLEAEIAESKKHPELEATQRDSDTRDGDADDDNEQERAKTVSFSTRAYPLLEMMRAAQRDNRDVMWGV</sequence>
<dbReference type="OrthoDB" id="5296629at2"/>
<evidence type="ECO:0000313" key="2">
    <source>
        <dbReference type="EMBL" id="RJG04814.1"/>
    </source>
</evidence>
<comment type="caution">
    <text evidence="2">The sequence shown here is derived from an EMBL/GenBank/DDBJ whole genome shotgun (WGS) entry which is preliminary data.</text>
</comment>
<dbReference type="Proteomes" id="UP000285190">
    <property type="component" value="Unassembled WGS sequence"/>
</dbReference>
<feature type="compositionally biased region" description="Basic and acidic residues" evidence="1">
    <location>
        <begin position="52"/>
        <end position="73"/>
    </location>
</feature>
<dbReference type="AlphaFoldDB" id="A0A418WX60"/>
<gene>
    <name evidence="2" type="ORF">D3870_01165</name>
</gene>
<accession>A0A418WX60</accession>
<name>A0A418WX60_9BURK</name>
<dbReference type="InterPro" id="IPR014991">
    <property type="entry name" value="DUF1840"/>
</dbReference>
<protein>
    <submittedName>
        <fullName evidence="2">DUF1840 domain-containing protein</fullName>
    </submittedName>
</protein>